<keyword evidence="1" id="KW-0812">Transmembrane</keyword>
<keyword evidence="1" id="KW-0472">Membrane</keyword>
<keyword evidence="1" id="KW-1133">Transmembrane helix</keyword>
<reference evidence="2" key="1">
    <citation type="submission" date="2023-06" db="EMBL/GenBank/DDBJ databases">
        <title>Uncultivated large filamentous bacteria from sulfidic sediments reveal new species and different genomic features in energy metabolism and defense.</title>
        <authorList>
            <person name="Fonseca A."/>
        </authorList>
    </citation>
    <scope>NUCLEOTIDE SEQUENCE</scope>
    <source>
        <strain evidence="2">HSG4</strain>
    </source>
</reference>
<keyword evidence="3" id="KW-1185">Reference proteome</keyword>
<protein>
    <submittedName>
        <fullName evidence="2">DUF4845 domain-containing protein</fullName>
    </submittedName>
</protein>
<dbReference type="Pfam" id="PF16137">
    <property type="entry name" value="DUF4845"/>
    <property type="match status" value="1"/>
</dbReference>
<evidence type="ECO:0000313" key="3">
    <source>
        <dbReference type="Proteomes" id="UP001171945"/>
    </source>
</evidence>
<dbReference type="EMBL" id="JAUCGM010000007">
    <property type="protein sequence ID" value="MDM8561819.1"/>
    <property type="molecule type" value="Genomic_DNA"/>
</dbReference>
<proteinExistence type="predicted"/>
<name>A0ABT7VQ82_9GAMM</name>
<comment type="caution">
    <text evidence="2">The sequence shown here is derived from an EMBL/GenBank/DDBJ whole genome shotgun (WGS) entry which is preliminary data.</text>
</comment>
<evidence type="ECO:0000313" key="2">
    <source>
        <dbReference type="EMBL" id="MDM8561819.1"/>
    </source>
</evidence>
<organism evidence="2 3">
    <name type="scientific">Candidatus Marithioploca araucensis</name>
    <dbReference type="NCBI Taxonomy" id="70273"/>
    <lineage>
        <taxon>Bacteria</taxon>
        <taxon>Pseudomonadati</taxon>
        <taxon>Pseudomonadota</taxon>
        <taxon>Gammaproteobacteria</taxon>
        <taxon>Thiotrichales</taxon>
        <taxon>Thiotrichaceae</taxon>
        <taxon>Candidatus Marithioploca</taxon>
    </lineage>
</organism>
<sequence length="129" mass="15299">MNINKHQQRGMGGLTIMFLIVIFILALIVFFKLFPVYMESWKVVDALESIAEDEKVFNKTDRDIQRIILRELSEKDIELFDAQNIKEHVTIERISDDELVEVTMTYQQEKLFVGNIFFLLKFKERVELP</sequence>
<dbReference type="InterPro" id="IPR032314">
    <property type="entry name" value="DUF4845"/>
</dbReference>
<evidence type="ECO:0000256" key="1">
    <source>
        <dbReference type="SAM" id="Phobius"/>
    </source>
</evidence>
<feature type="transmembrane region" description="Helical" evidence="1">
    <location>
        <begin position="12"/>
        <end position="34"/>
    </location>
</feature>
<dbReference type="Proteomes" id="UP001171945">
    <property type="component" value="Unassembled WGS sequence"/>
</dbReference>
<gene>
    <name evidence="2" type="ORF">QUF54_00515</name>
</gene>
<accession>A0ABT7VQ82</accession>